<dbReference type="EMBL" id="WBVO01000015">
    <property type="protein sequence ID" value="KAB2805373.1"/>
    <property type="molecule type" value="Genomic_DNA"/>
</dbReference>
<dbReference type="AlphaFoldDB" id="A0A6N6RES7"/>
<comment type="caution">
    <text evidence="1">The sequence shown here is derived from an EMBL/GenBank/DDBJ whole genome shotgun (WGS) entry which is preliminary data.</text>
</comment>
<evidence type="ECO:0000313" key="1">
    <source>
        <dbReference type="EMBL" id="KAB2805373.1"/>
    </source>
</evidence>
<keyword evidence="2" id="KW-1185">Reference proteome</keyword>
<reference evidence="1 2" key="1">
    <citation type="submission" date="2019-09" db="EMBL/GenBank/DDBJ databases">
        <title>Genomes of family Cryomorphaceae.</title>
        <authorList>
            <person name="Bowman J.P."/>
        </authorList>
    </citation>
    <scope>NUCLEOTIDE SEQUENCE [LARGE SCALE GENOMIC DNA]</scope>
    <source>
        <strain evidence="1 2">LMG 25704</strain>
    </source>
</reference>
<gene>
    <name evidence="1" type="ORF">F8C67_13645</name>
</gene>
<proteinExistence type="predicted"/>
<accession>A0A6N6RES7</accession>
<dbReference type="Proteomes" id="UP000468650">
    <property type="component" value="Unassembled WGS sequence"/>
</dbReference>
<name>A0A6N6RES7_9FLAO</name>
<protein>
    <submittedName>
        <fullName evidence="1">Uncharacterized protein</fullName>
    </submittedName>
</protein>
<organism evidence="1 2">
    <name type="scientific">Phaeocystidibacter luteus</name>
    <dbReference type="NCBI Taxonomy" id="911197"/>
    <lineage>
        <taxon>Bacteria</taxon>
        <taxon>Pseudomonadati</taxon>
        <taxon>Bacteroidota</taxon>
        <taxon>Flavobacteriia</taxon>
        <taxon>Flavobacteriales</taxon>
        <taxon>Phaeocystidibacteraceae</taxon>
        <taxon>Phaeocystidibacter</taxon>
    </lineage>
</organism>
<sequence length="133" mass="15412">MKTTKTAELVILECIRREQGIFRLGASLSGMIKWFDAYDRSCPSALELQNLLARLEAAEYVRLRFGRIRLTKKFFRKHSEIRKVYPQISTYESCQAILETIEGLNPEGSKSEFDEMVTEARWKKALMNYGASH</sequence>
<evidence type="ECO:0000313" key="2">
    <source>
        <dbReference type="Proteomes" id="UP000468650"/>
    </source>
</evidence>
<dbReference type="RefSeq" id="WP_151668423.1">
    <property type="nucleotide sequence ID" value="NZ_WBVO01000015.1"/>
</dbReference>